<dbReference type="Proteomes" id="UP000183685">
    <property type="component" value="Unassembled WGS sequence"/>
</dbReference>
<reference evidence="3 4" key="1">
    <citation type="submission" date="2016-10" db="EMBL/GenBank/DDBJ databases">
        <authorList>
            <person name="de Groot N.N."/>
        </authorList>
    </citation>
    <scope>NUCLEOTIDE SEQUENCE [LARGE SCALE GENOMIC DNA]</scope>
    <source>
        <strain evidence="3 4">CGMCC 1.9109</strain>
    </source>
</reference>
<dbReference type="GO" id="GO:0006633">
    <property type="term" value="P:fatty acid biosynthetic process"/>
    <property type="evidence" value="ECO:0007669"/>
    <property type="project" value="TreeGrafter"/>
</dbReference>
<dbReference type="STRING" id="637679.GCA_001550055_01076"/>
<dbReference type="EMBL" id="FNAK01000003">
    <property type="protein sequence ID" value="SDD82492.1"/>
    <property type="molecule type" value="Genomic_DNA"/>
</dbReference>
<sequence length="140" mass="15011">MVQQLFFEDMSIGQSDSITRTITAEMIEAFAEISGDVNPLHLDAEYAATTRFGERIAHGALTASFISAVLGTRLPGIGAVFMHQSTKFLAPVRIGDTVVASAEVTAMEKNRVSYETKCMVGDKIVVAGDALVYVPSRPNA</sequence>
<dbReference type="InterPro" id="IPR050965">
    <property type="entry name" value="UPF0336/Enoyl-CoA_hydratase"/>
</dbReference>
<name>A0A1G6XWT7_9PROT</name>
<proteinExistence type="predicted"/>
<accession>A0A1G6XWT7</accession>
<keyword evidence="4" id="KW-1185">Reference proteome</keyword>
<protein>
    <submittedName>
        <fullName evidence="3">3-hydroxybutyryl-CoA dehydratase</fullName>
    </submittedName>
</protein>
<evidence type="ECO:0000256" key="1">
    <source>
        <dbReference type="ARBA" id="ARBA00023239"/>
    </source>
</evidence>
<dbReference type="SUPFAM" id="SSF54637">
    <property type="entry name" value="Thioesterase/thiol ester dehydrase-isomerase"/>
    <property type="match status" value="1"/>
</dbReference>
<dbReference type="Pfam" id="PF01575">
    <property type="entry name" value="MaoC_dehydratas"/>
    <property type="match status" value="1"/>
</dbReference>
<evidence type="ECO:0000313" key="4">
    <source>
        <dbReference type="Proteomes" id="UP000183685"/>
    </source>
</evidence>
<dbReference type="AlphaFoldDB" id="A0A1G6XWT7"/>
<evidence type="ECO:0000313" key="3">
    <source>
        <dbReference type="EMBL" id="SDD82492.1"/>
    </source>
</evidence>
<feature type="domain" description="MaoC-like" evidence="2">
    <location>
        <begin position="18"/>
        <end position="124"/>
    </location>
</feature>
<gene>
    <name evidence="3" type="ORF">SAMN04488071_1395</name>
</gene>
<dbReference type="GO" id="GO:0019171">
    <property type="term" value="F:(3R)-hydroxyacyl-[acyl-carrier-protein] dehydratase activity"/>
    <property type="evidence" value="ECO:0007669"/>
    <property type="project" value="TreeGrafter"/>
</dbReference>
<dbReference type="OrthoDB" id="9800237at2"/>
<organism evidence="3 4">
    <name type="scientific">Kordiimonas lacus</name>
    <dbReference type="NCBI Taxonomy" id="637679"/>
    <lineage>
        <taxon>Bacteria</taxon>
        <taxon>Pseudomonadati</taxon>
        <taxon>Pseudomonadota</taxon>
        <taxon>Alphaproteobacteria</taxon>
        <taxon>Kordiimonadales</taxon>
        <taxon>Kordiimonadaceae</taxon>
        <taxon>Kordiimonas</taxon>
    </lineage>
</organism>
<dbReference type="FunFam" id="3.10.129.10:FF:000042">
    <property type="entry name" value="MaoC domain protein dehydratase"/>
    <property type="match status" value="1"/>
</dbReference>
<dbReference type="Gene3D" id="3.10.129.10">
    <property type="entry name" value="Hotdog Thioesterase"/>
    <property type="match status" value="1"/>
</dbReference>
<evidence type="ECO:0000259" key="2">
    <source>
        <dbReference type="Pfam" id="PF01575"/>
    </source>
</evidence>
<dbReference type="PANTHER" id="PTHR43437:SF3">
    <property type="entry name" value="HYDROXYACYL-THIOESTER DEHYDRATASE TYPE 2, MITOCHONDRIAL"/>
    <property type="match status" value="1"/>
</dbReference>
<keyword evidence="1" id="KW-0456">Lyase</keyword>
<dbReference type="InterPro" id="IPR029069">
    <property type="entry name" value="HotDog_dom_sf"/>
</dbReference>
<dbReference type="PANTHER" id="PTHR43437">
    <property type="entry name" value="HYDROXYACYL-THIOESTER DEHYDRATASE TYPE 2, MITOCHONDRIAL-RELATED"/>
    <property type="match status" value="1"/>
</dbReference>
<dbReference type="RefSeq" id="WP_068301913.1">
    <property type="nucleotide sequence ID" value="NZ_FNAK01000003.1"/>
</dbReference>
<dbReference type="InterPro" id="IPR002539">
    <property type="entry name" value="MaoC-like_dom"/>
</dbReference>
<dbReference type="CDD" id="cd03449">
    <property type="entry name" value="R_hydratase"/>
    <property type="match status" value="1"/>
</dbReference>